<dbReference type="InterPro" id="IPR037257">
    <property type="entry name" value="T2SS_E_N_sf"/>
</dbReference>
<dbReference type="Gene3D" id="3.30.300.160">
    <property type="entry name" value="Type II secretion system, protein E, N-terminal domain"/>
    <property type="match status" value="1"/>
</dbReference>
<dbReference type="SUPFAM" id="SSF160246">
    <property type="entry name" value="EspE N-terminal domain-like"/>
    <property type="match status" value="1"/>
</dbReference>
<feature type="domain" description="Type II secretion system protein GspE N-terminal" evidence="5">
    <location>
        <begin position="61"/>
        <end position="147"/>
    </location>
</feature>
<dbReference type="AlphaFoldDB" id="A0A1J5IDI5"/>
<dbReference type="Pfam" id="PF05157">
    <property type="entry name" value="MshEN"/>
    <property type="match status" value="1"/>
</dbReference>
<feature type="domain" description="Bacterial type II secretion system protein E" evidence="4">
    <location>
        <begin position="184"/>
        <end position="591"/>
    </location>
</feature>
<dbReference type="EMBL" id="MNZT01000123">
    <property type="protein sequence ID" value="OIP94811.1"/>
    <property type="molecule type" value="Genomic_DNA"/>
</dbReference>
<evidence type="ECO:0000256" key="3">
    <source>
        <dbReference type="ARBA" id="ARBA00022840"/>
    </source>
</evidence>
<dbReference type="GO" id="GO:0016887">
    <property type="term" value="F:ATP hydrolysis activity"/>
    <property type="evidence" value="ECO:0007669"/>
    <property type="project" value="TreeGrafter"/>
</dbReference>
<keyword evidence="2" id="KW-0547">Nucleotide-binding</keyword>
<gene>
    <name evidence="6" type="ORF">AUK40_06675</name>
</gene>
<dbReference type="SUPFAM" id="SSF52540">
    <property type="entry name" value="P-loop containing nucleoside triphosphate hydrolases"/>
    <property type="match status" value="1"/>
</dbReference>
<dbReference type="CDD" id="cd01129">
    <property type="entry name" value="PulE-GspE-like"/>
    <property type="match status" value="1"/>
</dbReference>
<dbReference type="InterPro" id="IPR001482">
    <property type="entry name" value="T2SS/T4SS_dom"/>
</dbReference>
<evidence type="ECO:0000259" key="5">
    <source>
        <dbReference type="Pfam" id="PF05157"/>
    </source>
</evidence>
<protein>
    <recommendedName>
        <fullName evidence="8">AAA+ ATPase domain-containing protein</fullName>
    </recommendedName>
</protein>
<accession>A0A1J5IDI5</accession>
<reference evidence="6 7" key="1">
    <citation type="journal article" date="2016" name="Environ. Microbiol.">
        <title>Genomic resolution of a cold subsurface aquifer community provides metabolic insights for novel microbes adapted to high CO concentrations.</title>
        <authorList>
            <person name="Probst A.J."/>
            <person name="Castelle C.J."/>
            <person name="Singh A."/>
            <person name="Brown C.T."/>
            <person name="Anantharaman K."/>
            <person name="Sharon I."/>
            <person name="Hug L.A."/>
            <person name="Burstein D."/>
            <person name="Emerson J.B."/>
            <person name="Thomas B.C."/>
            <person name="Banfield J.F."/>
        </authorList>
    </citation>
    <scope>NUCLEOTIDE SEQUENCE [LARGE SCALE GENOMIC DNA]</scope>
    <source>
        <strain evidence="6">CG2_30_54_11</strain>
    </source>
</reference>
<organism evidence="6 7">
    <name type="scientific">Candidatus Wirthbacteria bacterium CG2_30_54_11</name>
    <dbReference type="NCBI Taxonomy" id="1817892"/>
    <lineage>
        <taxon>Bacteria</taxon>
        <taxon>Candidatus Wirthbacteria</taxon>
    </lineage>
</organism>
<evidence type="ECO:0000313" key="7">
    <source>
        <dbReference type="Proteomes" id="UP000183245"/>
    </source>
</evidence>
<dbReference type="Proteomes" id="UP000183245">
    <property type="component" value="Unassembled WGS sequence"/>
</dbReference>
<dbReference type="PANTHER" id="PTHR30258:SF1">
    <property type="entry name" value="PROTEIN TRANSPORT PROTEIN HOFB HOMOLOG"/>
    <property type="match status" value="1"/>
</dbReference>
<comment type="caution">
    <text evidence="6">The sequence shown here is derived from an EMBL/GenBank/DDBJ whole genome shotgun (WGS) entry which is preliminary data.</text>
</comment>
<name>A0A1J5IDI5_9BACT</name>
<evidence type="ECO:0000313" key="6">
    <source>
        <dbReference type="EMBL" id="OIP94811.1"/>
    </source>
</evidence>
<evidence type="ECO:0008006" key="8">
    <source>
        <dbReference type="Google" id="ProtNLM"/>
    </source>
</evidence>
<dbReference type="InterPro" id="IPR007831">
    <property type="entry name" value="T2SS_GspE_N"/>
</dbReference>
<dbReference type="Pfam" id="PF00437">
    <property type="entry name" value="T2SSE"/>
    <property type="match status" value="1"/>
</dbReference>
<sequence length="595" mass="65938">MTISDKKTLEETLLGLGLITDDQFSAIRAAVKENNVTARQYIIENNFVSEEVLAKTQAILLDVPFINLDKAKIPNEILKVIPERISKTYDVIAFHQDAETNHLKVAMGNPADFQAIEFLEKKTGMIIEPYMALLKHIHIIQDQYRGLTTEVNNALADVEKDDAITILSEDGQAMENGKASSEELADAPVARVVNTILEYAIKSGASDIHIEPMENRTRIRYRMDGIMQEALSLPKQVHPAVVSRIKIMSKLKIDEKRVPQDGRFRITVHKKDSDLRVSTLPTIFGEKIVMRILDRSTAAPTLEQLGYRGQALNIIHENMKRPNGLILTTGPTGSGKSTSLFAILTQLNTGAVNTITLEDPVEYWITGVNQVQINTAAGLTFAGGLRAVLRQDPNIVMVGEIRDEETAEMAIHAALTGHLVVSTLHTNSAAGAIPRFLDMGVEPFLLASSLRVVIGQRLARKICPDCLDLYEAPKEVAELVKKQLPELFDPNSKMAQDVLKWYPKIPGDIFSKPLRLARGNGCDTCNRSGYQGRIGIYEVLECNEDIANLTIKHSSEFDLITAAKKQNMITLKQDGILKALEGKTSLEEIMRISQD</sequence>
<dbReference type="Gene3D" id="3.30.450.90">
    <property type="match status" value="1"/>
</dbReference>
<evidence type="ECO:0000256" key="2">
    <source>
        <dbReference type="ARBA" id="ARBA00022741"/>
    </source>
</evidence>
<dbReference type="STRING" id="1817892.AUK40_06675"/>
<dbReference type="Gene3D" id="3.40.50.300">
    <property type="entry name" value="P-loop containing nucleotide triphosphate hydrolases"/>
    <property type="match status" value="1"/>
</dbReference>
<dbReference type="InterPro" id="IPR027417">
    <property type="entry name" value="P-loop_NTPase"/>
</dbReference>
<keyword evidence="3" id="KW-0067">ATP-binding</keyword>
<dbReference type="PANTHER" id="PTHR30258">
    <property type="entry name" value="TYPE II SECRETION SYSTEM PROTEIN GSPE-RELATED"/>
    <property type="match status" value="1"/>
</dbReference>
<comment type="similarity">
    <text evidence="1">Belongs to the GSP E family.</text>
</comment>
<proteinExistence type="inferred from homology"/>
<dbReference type="FunFam" id="3.30.450.90:FF:000001">
    <property type="entry name" value="Type II secretion system ATPase GspE"/>
    <property type="match status" value="1"/>
</dbReference>
<evidence type="ECO:0000259" key="4">
    <source>
        <dbReference type="Pfam" id="PF00437"/>
    </source>
</evidence>
<dbReference type="GO" id="GO:0005886">
    <property type="term" value="C:plasma membrane"/>
    <property type="evidence" value="ECO:0007669"/>
    <property type="project" value="TreeGrafter"/>
</dbReference>
<evidence type="ECO:0000256" key="1">
    <source>
        <dbReference type="ARBA" id="ARBA00006611"/>
    </source>
</evidence>
<dbReference type="GO" id="GO:0005524">
    <property type="term" value="F:ATP binding"/>
    <property type="evidence" value="ECO:0007669"/>
    <property type="project" value="UniProtKB-KW"/>
</dbReference>